<keyword evidence="9" id="KW-1185">Reference proteome</keyword>
<evidence type="ECO:0000259" key="6">
    <source>
        <dbReference type="Pfam" id="PF04542"/>
    </source>
</evidence>
<dbReference type="Pfam" id="PF04542">
    <property type="entry name" value="Sigma70_r2"/>
    <property type="match status" value="1"/>
</dbReference>
<evidence type="ECO:0000256" key="5">
    <source>
        <dbReference type="ARBA" id="ARBA00023163"/>
    </source>
</evidence>
<proteinExistence type="inferred from homology"/>
<dbReference type="AlphaFoldDB" id="A0A9X3SA24"/>
<comment type="caution">
    <text evidence="8">The sequence shown here is derived from an EMBL/GenBank/DDBJ whole genome shotgun (WGS) entry which is preliminary data.</text>
</comment>
<dbReference type="InterPro" id="IPR007627">
    <property type="entry name" value="RNA_pol_sigma70_r2"/>
</dbReference>
<name>A0A9X3SA24_9ACTN</name>
<organism evidence="8 9">
    <name type="scientific">Solirubrobacter phytolaccae</name>
    <dbReference type="NCBI Taxonomy" id="1404360"/>
    <lineage>
        <taxon>Bacteria</taxon>
        <taxon>Bacillati</taxon>
        <taxon>Actinomycetota</taxon>
        <taxon>Thermoleophilia</taxon>
        <taxon>Solirubrobacterales</taxon>
        <taxon>Solirubrobacteraceae</taxon>
        <taxon>Solirubrobacter</taxon>
    </lineage>
</organism>
<gene>
    <name evidence="8" type="ORF">OJ997_27270</name>
</gene>
<feature type="domain" description="RNA polymerase sigma-70 region 2" evidence="6">
    <location>
        <begin position="27"/>
        <end position="92"/>
    </location>
</feature>
<dbReference type="InterPro" id="IPR013325">
    <property type="entry name" value="RNA_pol_sigma_r2"/>
</dbReference>
<dbReference type="PANTHER" id="PTHR43133:SF8">
    <property type="entry name" value="RNA POLYMERASE SIGMA FACTOR HI_1459-RELATED"/>
    <property type="match status" value="1"/>
</dbReference>
<evidence type="ECO:0000256" key="1">
    <source>
        <dbReference type="ARBA" id="ARBA00010641"/>
    </source>
</evidence>
<dbReference type="GO" id="GO:0016987">
    <property type="term" value="F:sigma factor activity"/>
    <property type="evidence" value="ECO:0007669"/>
    <property type="project" value="UniProtKB-KW"/>
</dbReference>
<evidence type="ECO:0000256" key="2">
    <source>
        <dbReference type="ARBA" id="ARBA00023015"/>
    </source>
</evidence>
<keyword evidence="5" id="KW-0804">Transcription</keyword>
<protein>
    <submittedName>
        <fullName evidence="8">RNA polymerase sigma factor</fullName>
    </submittedName>
</protein>
<dbReference type="Pfam" id="PF08281">
    <property type="entry name" value="Sigma70_r4_2"/>
    <property type="match status" value="1"/>
</dbReference>
<evidence type="ECO:0000256" key="4">
    <source>
        <dbReference type="ARBA" id="ARBA00023125"/>
    </source>
</evidence>
<dbReference type="Gene3D" id="1.10.10.10">
    <property type="entry name" value="Winged helix-like DNA-binding domain superfamily/Winged helix DNA-binding domain"/>
    <property type="match status" value="1"/>
</dbReference>
<evidence type="ECO:0000259" key="7">
    <source>
        <dbReference type="Pfam" id="PF08281"/>
    </source>
</evidence>
<dbReference type="Gene3D" id="1.10.1740.10">
    <property type="match status" value="1"/>
</dbReference>
<dbReference type="RefSeq" id="WP_270028456.1">
    <property type="nucleotide sequence ID" value="NZ_JAPDDP010000066.1"/>
</dbReference>
<dbReference type="InterPro" id="IPR013324">
    <property type="entry name" value="RNA_pol_sigma_r3/r4-like"/>
</dbReference>
<dbReference type="InterPro" id="IPR013249">
    <property type="entry name" value="RNA_pol_sigma70_r4_t2"/>
</dbReference>
<keyword evidence="4" id="KW-0238">DNA-binding</keyword>
<dbReference type="InterPro" id="IPR036388">
    <property type="entry name" value="WH-like_DNA-bd_sf"/>
</dbReference>
<dbReference type="SUPFAM" id="SSF88946">
    <property type="entry name" value="Sigma2 domain of RNA polymerase sigma factors"/>
    <property type="match status" value="1"/>
</dbReference>
<evidence type="ECO:0000256" key="3">
    <source>
        <dbReference type="ARBA" id="ARBA00023082"/>
    </source>
</evidence>
<dbReference type="SUPFAM" id="SSF88659">
    <property type="entry name" value="Sigma3 and sigma4 domains of RNA polymerase sigma factors"/>
    <property type="match status" value="1"/>
</dbReference>
<reference evidence="8" key="1">
    <citation type="submission" date="2022-10" db="EMBL/GenBank/DDBJ databases">
        <title>The WGS of Solirubrobacter phytolaccae KCTC 29190.</title>
        <authorList>
            <person name="Jiang Z."/>
        </authorList>
    </citation>
    <scope>NUCLEOTIDE SEQUENCE</scope>
    <source>
        <strain evidence="8">KCTC 29190</strain>
    </source>
</reference>
<dbReference type="InterPro" id="IPR014284">
    <property type="entry name" value="RNA_pol_sigma-70_dom"/>
</dbReference>
<comment type="similarity">
    <text evidence="1">Belongs to the sigma-70 factor family. ECF subfamily.</text>
</comment>
<dbReference type="InterPro" id="IPR039425">
    <property type="entry name" value="RNA_pol_sigma-70-like"/>
</dbReference>
<sequence>MANLDRLSDEELLRRTPREPAAFDQFYLRHERLVLSYLRKRTASSDVAIDLAAETFVAALGSVRRYRAQDGPAVAWLIGIARHKLLRSIKRGQVEERARRKLGAGRLELIDERLERVDRLGSRSVEELLAHLRPREAEAIRARVIEELSYPELAERMQCSTLVARKHVSRGLLTLRTIVEHDDV</sequence>
<dbReference type="GO" id="GO:0006352">
    <property type="term" value="P:DNA-templated transcription initiation"/>
    <property type="evidence" value="ECO:0007669"/>
    <property type="project" value="InterPro"/>
</dbReference>
<evidence type="ECO:0000313" key="9">
    <source>
        <dbReference type="Proteomes" id="UP001147653"/>
    </source>
</evidence>
<dbReference type="Proteomes" id="UP001147653">
    <property type="component" value="Unassembled WGS sequence"/>
</dbReference>
<feature type="domain" description="RNA polymerase sigma factor 70 region 4 type 2" evidence="7">
    <location>
        <begin position="123"/>
        <end position="175"/>
    </location>
</feature>
<accession>A0A9X3SA24</accession>
<keyword evidence="3" id="KW-0731">Sigma factor</keyword>
<dbReference type="NCBIfam" id="TIGR02937">
    <property type="entry name" value="sigma70-ECF"/>
    <property type="match status" value="1"/>
</dbReference>
<dbReference type="PANTHER" id="PTHR43133">
    <property type="entry name" value="RNA POLYMERASE ECF-TYPE SIGMA FACTO"/>
    <property type="match status" value="1"/>
</dbReference>
<evidence type="ECO:0000313" key="8">
    <source>
        <dbReference type="EMBL" id="MDA0184039.1"/>
    </source>
</evidence>
<dbReference type="EMBL" id="JAPDDP010000066">
    <property type="protein sequence ID" value="MDA0184039.1"/>
    <property type="molecule type" value="Genomic_DNA"/>
</dbReference>
<keyword evidence="2" id="KW-0805">Transcription regulation</keyword>
<dbReference type="GO" id="GO:0003677">
    <property type="term" value="F:DNA binding"/>
    <property type="evidence" value="ECO:0007669"/>
    <property type="project" value="UniProtKB-KW"/>
</dbReference>